<keyword evidence="8 19" id="KW-0732">Signal</keyword>
<keyword evidence="22" id="KW-1185">Reference proteome</keyword>
<reference evidence="21" key="1">
    <citation type="submission" date="2021-03" db="EMBL/GenBank/DDBJ databases">
        <authorList>
            <person name="Li Z."/>
            <person name="Yang C."/>
        </authorList>
    </citation>
    <scope>NUCLEOTIDE SEQUENCE</scope>
    <source>
        <strain evidence="21">Dzin_1.0</strain>
        <tissue evidence="21">Leaf</tissue>
    </source>
</reference>
<dbReference type="InterPro" id="IPR033905">
    <property type="entry name" value="Secretory_peroxidase"/>
</dbReference>
<feature type="binding site" evidence="16">
    <location>
        <position position="244"/>
    </location>
    <ligand>
        <name>Ca(2+)</name>
        <dbReference type="ChEBI" id="CHEBI:29108"/>
        <label>2</label>
    </ligand>
</feature>
<feature type="binding site" evidence="16">
    <location>
        <position position="84"/>
    </location>
    <ligand>
        <name>Ca(2+)</name>
        <dbReference type="ChEBI" id="CHEBI:29108"/>
        <label>1</label>
    </ligand>
</feature>
<gene>
    <name evidence="21" type="ORF">J5N97_011414</name>
</gene>
<proteinExistence type="inferred from homology"/>
<keyword evidence="6 19" id="KW-0349">Heme</keyword>
<dbReference type="Gene3D" id="1.10.420.10">
    <property type="entry name" value="Peroxidase, domain 2"/>
    <property type="match status" value="1"/>
</dbReference>
<keyword evidence="5 19" id="KW-0575">Peroxidase</keyword>
<feature type="binding site" evidence="16">
    <location>
        <position position="249"/>
    </location>
    <ligand>
        <name>Ca(2+)</name>
        <dbReference type="ChEBI" id="CHEBI:29108"/>
        <label>2</label>
    </ligand>
</feature>
<feature type="binding site" evidence="15">
    <location>
        <position position="156"/>
    </location>
    <ligand>
        <name>substrate</name>
    </ligand>
</feature>
<keyword evidence="10 19" id="KW-0560">Oxidoreductase</keyword>
<dbReference type="GO" id="GO:0020037">
    <property type="term" value="F:heme binding"/>
    <property type="evidence" value="ECO:0007669"/>
    <property type="project" value="UniProtKB-UniRule"/>
</dbReference>
<evidence type="ECO:0000256" key="2">
    <source>
        <dbReference type="ARBA" id="ARBA00002322"/>
    </source>
</evidence>
<feature type="disulfide bond" evidence="18">
    <location>
        <begin position="31"/>
        <end position="110"/>
    </location>
</feature>
<evidence type="ECO:0000313" key="22">
    <source>
        <dbReference type="Proteomes" id="UP001085076"/>
    </source>
</evidence>
<dbReference type="InterPro" id="IPR019793">
    <property type="entry name" value="Peroxidases_heam-ligand_BS"/>
</dbReference>
<sequence length="327" mass="35474">MATLFVTILILLVQLVNSASSLQIHFYNNSCPRAELIVKSVVRKHVLQDPSIPAGLLRLYFHDCLIHGCDASILIDSTDDNVAEKEAPPNLTLRGFEVIDDIKASLEKQCKGVVSCADILALATRDGVSLSGGAAYALPTGRRDGTVSTMADVHIPSPSFSLSAALSVFQGIGLDLVDMTTLLGAHSVGLCHCGFFIDRLYNFEGTGLPDPDMDPGLLDTLRQQCPPHVVTLNNISKDPTVFMDQHSNTPFRLDASFYHGVLSEKAVLQLDQGLAFTDLTSKLATKYANRPEVFRKQFSKSMIKLGSVNVLTGEQGEIRLNCRTING</sequence>
<evidence type="ECO:0000256" key="14">
    <source>
        <dbReference type="PIRSR" id="PIRSR600823-1"/>
    </source>
</evidence>
<dbReference type="EC" id="1.11.1.7" evidence="19"/>
<dbReference type="FunFam" id="1.10.420.10:FF:000007">
    <property type="entry name" value="Peroxidase"/>
    <property type="match status" value="1"/>
</dbReference>
<feature type="disulfide bond" evidence="18">
    <location>
        <begin position="193"/>
        <end position="225"/>
    </location>
</feature>
<feature type="disulfide bond" evidence="18">
    <location>
        <begin position="116"/>
        <end position="322"/>
    </location>
</feature>
<accession>A0A9D5D200</accession>
<evidence type="ECO:0000256" key="4">
    <source>
        <dbReference type="ARBA" id="ARBA00022525"/>
    </source>
</evidence>
<feature type="binding site" description="axial binding residue" evidence="16">
    <location>
        <position position="186"/>
    </location>
    <ligand>
        <name>heme b</name>
        <dbReference type="ChEBI" id="CHEBI:60344"/>
    </ligand>
    <ligandPart>
        <name>Fe</name>
        <dbReference type="ChEBI" id="CHEBI:18248"/>
    </ligandPart>
</feature>
<dbReference type="OrthoDB" id="2113341at2759"/>
<evidence type="ECO:0000256" key="13">
    <source>
        <dbReference type="ARBA" id="ARBA00023324"/>
    </source>
</evidence>
<dbReference type="Proteomes" id="UP001085076">
    <property type="component" value="Miscellaneous, Linkage group lg02"/>
</dbReference>
<evidence type="ECO:0000256" key="7">
    <source>
        <dbReference type="ARBA" id="ARBA00022723"/>
    </source>
</evidence>
<comment type="similarity">
    <text evidence="3">Belongs to the peroxidase family. Ascorbate peroxidase subfamily.</text>
</comment>
<dbReference type="PANTHER" id="PTHR31517">
    <property type="match status" value="1"/>
</dbReference>
<dbReference type="SUPFAM" id="SSF48113">
    <property type="entry name" value="Heme-dependent peroxidases"/>
    <property type="match status" value="1"/>
</dbReference>
<dbReference type="AlphaFoldDB" id="A0A9D5D200"/>
<evidence type="ECO:0000256" key="8">
    <source>
        <dbReference type="ARBA" id="ARBA00022729"/>
    </source>
</evidence>
<keyword evidence="9 16" id="KW-0106">Calcium</keyword>
<evidence type="ECO:0000256" key="16">
    <source>
        <dbReference type="PIRSR" id="PIRSR600823-3"/>
    </source>
</evidence>
<evidence type="ECO:0000256" key="1">
    <source>
        <dbReference type="ARBA" id="ARBA00000189"/>
    </source>
</evidence>
<feature type="domain" description="Plant heme peroxidase family profile" evidence="20">
    <location>
        <begin position="21"/>
        <end position="326"/>
    </location>
</feature>
<comment type="catalytic activity">
    <reaction evidence="1 19">
        <text>2 a phenolic donor + H2O2 = 2 a phenolic radical donor + 2 H2O</text>
        <dbReference type="Rhea" id="RHEA:56136"/>
        <dbReference type="ChEBI" id="CHEBI:15377"/>
        <dbReference type="ChEBI" id="CHEBI:16240"/>
        <dbReference type="ChEBI" id="CHEBI:139520"/>
        <dbReference type="ChEBI" id="CHEBI:139521"/>
        <dbReference type="EC" id="1.11.1.7"/>
    </reaction>
</comment>
<evidence type="ECO:0000259" key="20">
    <source>
        <dbReference type="PROSITE" id="PS50873"/>
    </source>
</evidence>
<evidence type="ECO:0000256" key="15">
    <source>
        <dbReference type="PIRSR" id="PIRSR600823-2"/>
    </source>
</evidence>
<protein>
    <recommendedName>
        <fullName evidence="19">Peroxidase</fullName>
        <ecNumber evidence="19">1.11.1.7</ecNumber>
    </recommendedName>
</protein>
<dbReference type="PRINTS" id="PR00458">
    <property type="entry name" value="PEROXIDASE"/>
</dbReference>
<dbReference type="InterPro" id="IPR010255">
    <property type="entry name" value="Haem_peroxidase_sf"/>
</dbReference>
<evidence type="ECO:0000256" key="5">
    <source>
        <dbReference type="ARBA" id="ARBA00022559"/>
    </source>
</evidence>
<evidence type="ECO:0000256" key="6">
    <source>
        <dbReference type="ARBA" id="ARBA00022617"/>
    </source>
</evidence>
<feature type="disulfide bond" evidence="18">
    <location>
        <begin position="64"/>
        <end position="69"/>
    </location>
</feature>
<dbReference type="PROSITE" id="PS00435">
    <property type="entry name" value="PEROXIDASE_1"/>
    <property type="match status" value="1"/>
</dbReference>
<comment type="cofactor">
    <cofactor evidence="16 19">
        <name>heme b</name>
        <dbReference type="ChEBI" id="CHEBI:60344"/>
    </cofactor>
    <text evidence="16 19">Binds 1 heme b (iron(II)-protoporphyrin IX) group per subunit.</text>
</comment>
<comment type="similarity">
    <text evidence="19">Belongs to the peroxidase family. Classical plant (class III) peroxidase subfamily.</text>
</comment>
<dbReference type="Pfam" id="PF00141">
    <property type="entry name" value="peroxidase"/>
    <property type="match status" value="1"/>
</dbReference>
<keyword evidence="11 16" id="KW-0408">Iron</keyword>
<keyword evidence="7 16" id="KW-0479">Metal-binding</keyword>
<dbReference type="PRINTS" id="PR00461">
    <property type="entry name" value="PLPEROXIDASE"/>
</dbReference>
<evidence type="ECO:0000313" key="21">
    <source>
        <dbReference type="EMBL" id="KAJ0983159.1"/>
    </source>
</evidence>
<evidence type="ECO:0000256" key="19">
    <source>
        <dbReference type="RuleBase" id="RU362060"/>
    </source>
</evidence>
<feature type="binding site" evidence="16">
    <location>
        <position position="70"/>
    </location>
    <ligand>
        <name>Ca(2+)</name>
        <dbReference type="ChEBI" id="CHEBI:29108"/>
        <label>1</label>
    </ligand>
</feature>
<dbReference type="InterPro" id="IPR000823">
    <property type="entry name" value="Peroxidase_pln"/>
</dbReference>
<dbReference type="FunFam" id="1.10.520.10:FF:000001">
    <property type="entry name" value="Peroxidase"/>
    <property type="match status" value="1"/>
</dbReference>
<dbReference type="GO" id="GO:0140825">
    <property type="term" value="F:lactoperoxidase activity"/>
    <property type="evidence" value="ECO:0007669"/>
    <property type="project" value="UniProtKB-EC"/>
</dbReference>
<evidence type="ECO:0000256" key="11">
    <source>
        <dbReference type="ARBA" id="ARBA00023004"/>
    </source>
</evidence>
<feature type="active site" description="Proton acceptor" evidence="14">
    <location>
        <position position="62"/>
    </location>
</feature>
<feature type="binding site" evidence="16">
    <location>
        <position position="72"/>
    </location>
    <ligand>
        <name>Ca(2+)</name>
        <dbReference type="ChEBI" id="CHEBI:29108"/>
        <label>1</label>
    </ligand>
</feature>
<feature type="binding site" evidence="16">
    <location>
        <position position="68"/>
    </location>
    <ligand>
        <name>Ca(2+)</name>
        <dbReference type="ChEBI" id="CHEBI:29108"/>
        <label>1</label>
    </ligand>
</feature>
<feature type="site" description="Transition state stabilizer" evidence="17">
    <location>
        <position position="58"/>
    </location>
</feature>
<evidence type="ECO:0000256" key="10">
    <source>
        <dbReference type="ARBA" id="ARBA00023002"/>
    </source>
</evidence>
<name>A0A9D5D200_9LILI</name>
<keyword evidence="13 19" id="KW-0376">Hydrogen peroxide</keyword>
<comment type="subcellular location">
    <subcellularLocation>
        <location evidence="19">Secreted</location>
    </subcellularLocation>
</comment>
<evidence type="ECO:0000256" key="12">
    <source>
        <dbReference type="ARBA" id="ARBA00023157"/>
    </source>
</evidence>
<keyword evidence="4 19" id="KW-0964">Secreted</keyword>
<comment type="function">
    <text evidence="2">Removal of H(2)O(2), oxidation of toxic reductants, biosynthesis and degradation of lignin, suberization, auxin catabolism, response to environmental stresses such as wounding, pathogen attack and oxidative stress. These functions might be dependent on each isozyme/isoform in each plant tissue.</text>
</comment>
<feature type="signal peptide" evidence="19">
    <location>
        <begin position="1"/>
        <end position="18"/>
    </location>
</feature>
<evidence type="ECO:0000256" key="18">
    <source>
        <dbReference type="PIRSR" id="PIRSR600823-5"/>
    </source>
</evidence>
<comment type="cofactor">
    <cofactor evidence="16 19">
        <name>Ca(2+)</name>
        <dbReference type="ChEBI" id="CHEBI:29108"/>
    </cofactor>
    <text evidence="16 19">Binds 2 calcium ions per subunit.</text>
</comment>
<comment type="caution">
    <text evidence="21">The sequence shown here is derived from an EMBL/GenBank/DDBJ whole genome shotgun (WGS) entry which is preliminary data.</text>
</comment>
<evidence type="ECO:0000256" key="3">
    <source>
        <dbReference type="ARBA" id="ARBA00006873"/>
    </source>
</evidence>
<dbReference type="GO" id="GO:0046872">
    <property type="term" value="F:metal ion binding"/>
    <property type="evidence" value="ECO:0007669"/>
    <property type="project" value="UniProtKB-UniRule"/>
</dbReference>
<evidence type="ECO:0000256" key="17">
    <source>
        <dbReference type="PIRSR" id="PIRSR600823-4"/>
    </source>
</evidence>
<reference evidence="21" key="2">
    <citation type="journal article" date="2022" name="Hortic Res">
        <title>The genome of Dioscorea zingiberensis sheds light on the biosynthesis, origin and evolution of the medicinally important diosgenin saponins.</title>
        <authorList>
            <person name="Li Y."/>
            <person name="Tan C."/>
            <person name="Li Z."/>
            <person name="Guo J."/>
            <person name="Li S."/>
            <person name="Chen X."/>
            <person name="Wang C."/>
            <person name="Dai X."/>
            <person name="Yang H."/>
            <person name="Song W."/>
            <person name="Hou L."/>
            <person name="Xu J."/>
            <person name="Tong Z."/>
            <person name="Xu A."/>
            <person name="Yuan X."/>
            <person name="Wang W."/>
            <person name="Yang Q."/>
            <person name="Chen L."/>
            <person name="Sun Z."/>
            <person name="Wang K."/>
            <person name="Pan B."/>
            <person name="Chen J."/>
            <person name="Bao Y."/>
            <person name="Liu F."/>
            <person name="Qi X."/>
            <person name="Gang D.R."/>
            <person name="Wen J."/>
            <person name="Li J."/>
        </authorList>
    </citation>
    <scope>NUCLEOTIDE SEQUENCE</scope>
    <source>
        <strain evidence="21">Dzin_1.0</strain>
    </source>
</reference>
<dbReference type="PANTHER" id="PTHR31517:SF59">
    <property type="entry name" value="PEROXIDASE"/>
    <property type="match status" value="1"/>
</dbReference>
<feature type="chain" id="PRO_5039759090" description="Peroxidase" evidence="19">
    <location>
        <begin position="19"/>
        <end position="327"/>
    </location>
</feature>
<dbReference type="InterPro" id="IPR002016">
    <property type="entry name" value="Haem_peroxidase"/>
</dbReference>
<dbReference type="GO" id="GO:0042744">
    <property type="term" value="P:hydrogen peroxide catabolic process"/>
    <property type="evidence" value="ECO:0007669"/>
    <property type="project" value="UniProtKB-KW"/>
</dbReference>
<feature type="binding site" evidence="16">
    <location>
        <position position="63"/>
    </location>
    <ligand>
        <name>Ca(2+)</name>
        <dbReference type="ChEBI" id="CHEBI:29108"/>
        <label>1</label>
    </ligand>
</feature>
<dbReference type="PROSITE" id="PS50873">
    <property type="entry name" value="PEROXIDASE_4"/>
    <property type="match status" value="1"/>
</dbReference>
<evidence type="ECO:0000256" key="9">
    <source>
        <dbReference type="ARBA" id="ARBA00022837"/>
    </source>
</evidence>
<dbReference type="Gene3D" id="1.10.520.10">
    <property type="match status" value="1"/>
</dbReference>
<dbReference type="GO" id="GO:0005576">
    <property type="term" value="C:extracellular region"/>
    <property type="evidence" value="ECO:0007669"/>
    <property type="project" value="UniProtKB-SubCell"/>
</dbReference>
<dbReference type="EMBL" id="JAGGNH010000002">
    <property type="protein sequence ID" value="KAJ0983159.1"/>
    <property type="molecule type" value="Genomic_DNA"/>
</dbReference>
<organism evidence="21 22">
    <name type="scientific">Dioscorea zingiberensis</name>
    <dbReference type="NCBI Taxonomy" id="325984"/>
    <lineage>
        <taxon>Eukaryota</taxon>
        <taxon>Viridiplantae</taxon>
        <taxon>Streptophyta</taxon>
        <taxon>Embryophyta</taxon>
        <taxon>Tracheophyta</taxon>
        <taxon>Spermatophyta</taxon>
        <taxon>Magnoliopsida</taxon>
        <taxon>Liliopsida</taxon>
        <taxon>Dioscoreales</taxon>
        <taxon>Dioscoreaceae</taxon>
        <taxon>Dioscorea</taxon>
    </lineage>
</organism>
<keyword evidence="12 18" id="KW-1015">Disulfide bond</keyword>
<feature type="binding site" evidence="16">
    <location>
        <position position="254"/>
    </location>
    <ligand>
        <name>Ca(2+)</name>
        <dbReference type="ChEBI" id="CHEBI:29108"/>
        <label>2</label>
    </ligand>
</feature>
<dbReference type="CDD" id="cd00693">
    <property type="entry name" value="secretory_peroxidase"/>
    <property type="match status" value="1"/>
</dbReference>
<dbReference type="GO" id="GO:0006979">
    <property type="term" value="P:response to oxidative stress"/>
    <property type="evidence" value="ECO:0007669"/>
    <property type="project" value="UniProtKB-UniRule"/>
</dbReference>